<feature type="compositionally biased region" description="Basic and acidic residues" evidence="1">
    <location>
        <begin position="162"/>
        <end position="177"/>
    </location>
</feature>
<gene>
    <name evidence="2" type="ORF">ACFQH5_20370</name>
</gene>
<comment type="caution">
    <text evidence="2">The sequence shown here is derived from an EMBL/GenBank/DDBJ whole genome shotgun (WGS) entry which is preliminary data.</text>
</comment>
<protein>
    <submittedName>
        <fullName evidence="2">Uncharacterized protein</fullName>
    </submittedName>
</protein>
<evidence type="ECO:0000313" key="2">
    <source>
        <dbReference type="EMBL" id="MFC7091902.1"/>
    </source>
</evidence>
<feature type="region of interest" description="Disordered" evidence="1">
    <location>
        <begin position="162"/>
        <end position="186"/>
    </location>
</feature>
<organism evidence="2 3">
    <name type="scientific">Halomonas salifodinae</name>
    <dbReference type="NCBI Taxonomy" id="438745"/>
    <lineage>
        <taxon>Bacteria</taxon>
        <taxon>Pseudomonadati</taxon>
        <taxon>Pseudomonadota</taxon>
        <taxon>Gammaproteobacteria</taxon>
        <taxon>Oceanospirillales</taxon>
        <taxon>Halomonadaceae</taxon>
        <taxon>Halomonas</taxon>
    </lineage>
</organism>
<accession>A0ABW2F4S3</accession>
<dbReference type="Gene3D" id="1.10.10.60">
    <property type="entry name" value="Homeodomain-like"/>
    <property type="match status" value="1"/>
</dbReference>
<sequence>MKRMNWTPDLVATLRRLWAEHKTTREIAEIMGISRGSVSSRLSRLGLFGGRGPETRRWTPEEDQFLIDHYRHPEWPAKRIAEHMGRPIGSIRGKAQYFGLQQPGVDYKVKPADVEARAITLAMQDVSTTEIARRLNVSAGWVWKIINQRPALHRQWIRRNGERRGESMRRAHAEGRHPGPGWRAES</sequence>
<evidence type="ECO:0000256" key="1">
    <source>
        <dbReference type="SAM" id="MobiDB-lite"/>
    </source>
</evidence>
<dbReference type="EMBL" id="JBHSZP010000049">
    <property type="protein sequence ID" value="MFC7091902.1"/>
    <property type="molecule type" value="Genomic_DNA"/>
</dbReference>
<dbReference type="Proteomes" id="UP001596411">
    <property type="component" value="Unassembled WGS sequence"/>
</dbReference>
<dbReference type="InterPro" id="IPR009057">
    <property type="entry name" value="Homeodomain-like_sf"/>
</dbReference>
<proteinExistence type="predicted"/>
<evidence type="ECO:0000313" key="3">
    <source>
        <dbReference type="Proteomes" id="UP001596411"/>
    </source>
</evidence>
<keyword evidence="3" id="KW-1185">Reference proteome</keyword>
<dbReference type="RefSeq" id="WP_346064120.1">
    <property type="nucleotide sequence ID" value="NZ_BAAADR010000045.1"/>
</dbReference>
<dbReference type="SUPFAM" id="SSF46689">
    <property type="entry name" value="Homeodomain-like"/>
    <property type="match status" value="2"/>
</dbReference>
<name>A0ABW2F4S3_9GAMM</name>
<reference evidence="3" key="1">
    <citation type="journal article" date="2019" name="Int. J. Syst. Evol. Microbiol.">
        <title>The Global Catalogue of Microorganisms (GCM) 10K type strain sequencing project: providing services to taxonomists for standard genome sequencing and annotation.</title>
        <authorList>
            <consortium name="The Broad Institute Genomics Platform"/>
            <consortium name="The Broad Institute Genome Sequencing Center for Infectious Disease"/>
            <person name="Wu L."/>
            <person name="Ma J."/>
        </authorList>
    </citation>
    <scope>NUCLEOTIDE SEQUENCE [LARGE SCALE GENOMIC DNA]</scope>
    <source>
        <strain evidence="3">CGMCC 1.13666</strain>
    </source>
</reference>